<keyword evidence="2" id="KW-0804">Transcription</keyword>
<accession>A0ABP9HAV1</accession>
<dbReference type="InterPro" id="IPR009057">
    <property type="entry name" value="Homeodomain-like_sf"/>
</dbReference>
<dbReference type="SUPFAM" id="SSF46689">
    <property type="entry name" value="Homeodomain-like"/>
    <property type="match status" value="2"/>
</dbReference>
<feature type="compositionally biased region" description="Pro residues" evidence="3">
    <location>
        <begin position="8"/>
        <end position="20"/>
    </location>
</feature>
<name>A0ABP9HAV1_9ACTN</name>
<dbReference type="InterPro" id="IPR052158">
    <property type="entry name" value="INH-QAR"/>
</dbReference>
<dbReference type="Gene3D" id="1.10.10.60">
    <property type="entry name" value="Homeodomain-like"/>
    <property type="match status" value="1"/>
</dbReference>
<evidence type="ECO:0000259" key="4">
    <source>
        <dbReference type="PROSITE" id="PS01124"/>
    </source>
</evidence>
<evidence type="ECO:0000313" key="6">
    <source>
        <dbReference type="Proteomes" id="UP001500466"/>
    </source>
</evidence>
<evidence type="ECO:0000313" key="5">
    <source>
        <dbReference type="EMBL" id="GAA4965925.1"/>
    </source>
</evidence>
<reference evidence="6" key="1">
    <citation type="journal article" date="2019" name="Int. J. Syst. Evol. Microbiol.">
        <title>The Global Catalogue of Microorganisms (GCM) 10K type strain sequencing project: providing services to taxonomists for standard genome sequencing and annotation.</title>
        <authorList>
            <consortium name="The Broad Institute Genomics Platform"/>
            <consortium name="The Broad Institute Genome Sequencing Center for Infectious Disease"/>
            <person name="Wu L."/>
            <person name="Ma J."/>
        </authorList>
    </citation>
    <scope>NUCLEOTIDE SEQUENCE [LARGE SCALE GENOMIC DNA]</scope>
    <source>
        <strain evidence="6">JCM 17986</strain>
    </source>
</reference>
<keyword evidence="6" id="KW-1185">Reference proteome</keyword>
<evidence type="ECO:0000256" key="1">
    <source>
        <dbReference type="ARBA" id="ARBA00023015"/>
    </source>
</evidence>
<dbReference type="CDD" id="cd03137">
    <property type="entry name" value="GATase1_AraC_1"/>
    <property type="match status" value="1"/>
</dbReference>
<protein>
    <submittedName>
        <fullName evidence="5">DJ-1/PfpI family protein</fullName>
    </submittedName>
</protein>
<dbReference type="InterPro" id="IPR018060">
    <property type="entry name" value="HTH_AraC"/>
</dbReference>
<dbReference type="Pfam" id="PF12833">
    <property type="entry name" value="HTH_18"/>
    <property type="match status" value="1"/>
</dbReference>
<feature type="region of interest" description="Disordered" evidence="3">
    <location>
        <begin position="1"/>
        <end position="20"/>
    </location>
</feature>
<dbReference type="EMBL" id="BAABHS010000010">
    <property type="protein sequence ID" value="GAA4965925.1"/>
    <property type="molecule type" value="Genomic_DNA"/>
</dbReference>
<dbReference type="Gene3D" id="3.40.50.880">
    <property type="match status" value="1"/>
</dbReference>
<feature type="domain" description="HTH araC/xylS-type" evidence="4">
    <location>
        <begin position="239"/>
        <end position="337"/>
    </location>
</feature>
<dbReference type="PROSITE" id="PS01124">
    <property type="entry name" value="HTH_ARAC_FAMILY_2"/>
    <property type="match status" value="1"/>
</dbReference>
<proteinExistence type="predicted"/>
<dbReference type="InterPro" id="IPR029062">
    <property type="entry name" value="Class_I_gatase-like"/>
</dbReference>
<dbReference type="SUPFAM" id="SSF52317">
    <property type="entry name" value="Class I glutamine amidotransferase-like"/>
    <property type="match status" value="1"/>
</dbReference>
<organism evidence="5 6">
    <name type="scientific">Yinghuangia aomiensis</name>
    <dbReference type="NCBI Taxonomy" id="676205"/>
    <lineage>
        <taxon>Bacteria</taxon>
        <taxon>Bacillati</taxon>
        <taxon>Actinomycetota</taxon>
        <taxon>Actinomycetes</taxon>
        <taxon>Kitasatosporales</taxon>
        <taxon>Streptomycetaceae</taxon>
        <taxon>Yinghuangia</taxon>
    </lineage>
</organism>
<dbReference type="Pfam" id="PF01965">
    <property type="entry name" value="DJ-1_PfpI"/>
    <property type="match status" value="1"/>
</dbReference>
<gene>
    <name evidence="5" type="ORF">GCM10023205_32970</name>
</gene>
<dbReference type="SMART" id="SM00342">
    <property type="entry name" value="HTH_ARAC"/>
    <property type="match status" value="1"/>
</dbReference>
<dbReference type="Proteomes" id="UP001500466">
    <property type="component" value="Unassembled WGS sequence"/>
</dbReference>
<evidence type="ECO:0000256" key="2">
    <source>
        <dbReference type="ARBA" id="ARBA00023163"/>
    </source>
</evidence>
<dbReference type="InterPro" id="IPR002818">
    <property type="entry name" value="DJ-1/PfpI"/>
</dbReference>
<comment type="caution">
    <text evidence="5">The sequence shown here is derived from an EMBL/GenBank/DDBJ whole genome shotgun (WGS) entry which is preliminary data.</text>
</comment>
<dbReference type="RefSeq" id="WP_345676232.1">
    <property type="nucleotide sequence ID" value="NZ_BAABHS010000010.1"/>
</dbReference>
<sequence length="352" mass="36679">MPDRRPAAPAPAPEPAVPAPAPRERRVVLIGYDGAALLDIACPVEAFDAANVLGADPPYRVELASLGGRPVRCASGFTLAAHLALEDVAGRVDTLVVAGGHGHDEAAATGPLLRQLQRLAPACRRVSSVCTGATVLAAAGLLDGRRVTTHWAWAADLARDYPAVRVDPAPLYIRDGSVYTAAGVTSAIDLALAFVEEDHGADLARSVARGLVTYLQRPGNQAQVSLFLAAPPPEHPLVRRLAAYIAGNPAADLAPAALAAIAGVSTRHLTRLFAAQLGTTPARYVRSVRTETAGHLLTSTGLPLSAVARRSGFGSTETLRQAFVEHYGIAPSAYRRLHRAGSRTPPGTDGPM</sequence>
<keyword evidence="1" id="KW-0805">Transcription regulation</keyword>
<evidence type="ECO:0000256" key="3">
    <source>
        <dbReference type="SAM" id="MobiDB-lite"/>
    </source>
</evidence>
<dbReference type="PANTHER" id="PTHR43130:SF3">
    <property type="entry name" value="HTH-TYPE TRANSCRIPTIONAL REGULATOR RV1931C"/>
    <property type="match status" value="1"/>
</dbReference>
<dbReference type="PANTHER" id="PTHR43130">
    <property type="entry name" value="ARAC-FAMILY TRANSCRIPTIONAL REGULATOR"/>
    <property type="match status" value="1"/>
</dbReference>